<dbReference type="RefSeq" id="XP_007727302.1">
    <property type="nucleotide sequence ID" value="XM_007729112.1"/>
</dbReference>
<evidence type="ECO:0000256" key="1">
    <source>
        <dbReference type="ARBA" id="ARBA00004141"/>
    </source>
</evidence>
<dbReference type="STRING" id="1182541.W9XYX3"/>
<evidence type="ECO:0000256" key="7">
    <source>
        <dbReference type="SAM" id="Phobius"/>
    </source>
</evidence>
<dbReference type="Proteomes" id="UP000019484">
    <property type="component" value="Unassembled WGS sequence"/>
</dbReference>
<dbReference type="GO" id="GO:0015171">
    <property type="term" value="F:amino acid transmembrane transporter activity"/>
    <property type="evidence" value="ECO:0007669"/>
    <property type="project" value="TreeGrafter"/>
</dbReference>
<feature type="domain" description="Amino acid permease/ SLC12A" evidence="8">
    <location>
        <begin position="36"/>
        <end position="147"/>
    </location>
</feature>
<sequence>MATEKDLEATVSNDQVAEISVSDPNRGLQRSLKERHVQFIALGGTIGTGLFLGIGSALATSGPLSLWLGYCFTSVAIWAMMQCLGEMASLLPLPGMVAQLGSRFVDPAFGFAIGWNQWYNCAIAISAETSAAVVLIQFWTDINVSVWKPSSLGSDM</sequence>
<evidence type="ECO:0000259" key="8">
    <source>
        <dbReference type="Pfam" id="PF00324"/>
    </source>
</evidence>
<dbReference type="HOGENOM" id="CLU_007946_2_5_1"/>
<dbReference type="PANTHER" id="PTHR43341:SF39">
    <property type="entry name" value="AMINO ACID TRANSPORTER (EUROFUNG)-RELATED"/>
    <property type="match status" value="1"/>
</dbReference>
<gene>
    <name evidence="9" type="ORF">A1O1_08250</name>
</gene>
<name>W9XYX3_9EURO</name>
<dbReference type="eggNOG" id="KOG1286">
    <property type="taxonomic scope" value="Eukaryota"/>
</dbReference>
<evidence type="ECO:0000313" key="9">
    <source>
        <dbReference type="EMBL" id="EXJ82181.1"/>
    </source>
</evidence>
<keyword evidence="5 7" id="KW-1133">Transmembrane helix</keyword>
<dbReference type="Gene3D" id="1.20.1740.10">
    <property type="entry name" value="Amino acid/polyamine transporter I"/>
    <property type="match status" value="1"/>
</dbReference>
<dbReference type="Pfam" id="PF00324">
    <property type="entry name" value="AA_permease"/>
    <property type="match status" value="1"/>
</dbReference>
<comment type="subcellular location">
    <subcellularLocation>
        <location evidence="1">Membrane</location>
        <topology evidence="1">Multi-pass membrane protein</topology>
    </subcellularLocation>
</comment>
<keyword evidence="2" id="KW-0813">Transport</keyword>
<accession>W9XYX3</accession>
<dbReference type="GeneID" id="19163101"/>
<feature type="transmembrane region" description="Helical" evidence="7">
    <location>
        <begin position="39"/>
        <end position="58"/>
    </location>
</feature>
<dbReference type="OrthoDB" id="4367663at2759"/>
<reference evidence="9 10" key="1">
    <citation type="submission" date="2013-03" db="EMBL/GenBank/DDBJ databases">
        <title>The Genome Sequence of Capronia coronata CBS 617.96.</title>
        <authorList>
            <consortium name="The Broad Institute Genomics Platform"/>
            <person name="Cuomo C."/>
            <person name="de Hoog S."/>
            <person name="Gorbushina A."/>
            <person name="Walker B."/>
            <person name="Young S.K."/>
            <person name="Zeng Q."/>
            <person name="Gargeya S."/>
            <person name="Fitzgerald M."/>
            <person name="Haas B."/>
            <person name="Abouelleil A."/>
            <person name="Allen A.W."/>
            <person name="Alvarado L."/>
            <person name="Arachchi H.M."/>
            <person name="Berlin A.M."/>
            <person name="Chapman S.B."/>
            <person name="Gainer-Dewar J."/>
            <person name="Goldberg J."/>
            <person name="Griggs A."/>
            <person name="Gujja S."/>
            <person name="Hansen M."/>
            <person name="Howarth C."/>
            <person name="Imamovic A."/>
            <person name="Ireland A."/>
            <person name="Larimer J."/>
            <person name="McCowan C."/>
            <person name="Murphy C."/>
            <person name="Pearson M."/>
            <person name="Poon T.W."/>
            <person name="Priest M."/>
            <person name="Roberts A."/>
            <person name="Saif S."/>
            <person name="Shea T."/>
            <person name="Sisk P."/>
            <person name="Sykes S."/>
            <person name="Wortman J."/>
            <person name="Nusbaum C."/>
            <person name="Birren B."/>
        </authorList>
    </citation>
    <scope>NUCLEOTIDE SEQUENCE [LARGE SCALE GENOMIC DNA]</scope>
    <source>
        <strain evidence="9 10">CBS 617.96</strain>
    </source>
</reference>
<proteinExistence type="predicted"/>
<dbReference type="PROSITE" id="PS00218">
    <property type="entry name" value="AMINO_ACID_PERMEASE_1"/>
    <property type="match status" value="1"/>
</dbReference>
<evidence type="ECO:0000313" key="10">
    <source>
        <dbReference type="Proteomes" id="UP000019484"/>
    </source>
</evidence>
<organism evidence="9 10">
    <name type="scientific">Capronia coronata CBS 617.96</name>
    <dbReference type="NCBI Taxonomy" id="1182541"/>
    <lineage>
        <taxon>Eukaryota</taxon>
        <taxon>Fungi</taxon>
        <taxon>Dikarya</taxon>
        <taxon>Ascomycota</taxon>
        <taxon>Pezizomycotina</taxon>
        <taxon>Eurotiomycetes</taxon>
        <taxon>Chaetothyriomycetidae</taxon>
        <taxon>Chaetothyriales</taxon>
        <taxon>Herpotrichiellaceae</taxon>
        <taxon>Capronia</taxon>
    </lineage>
</organism>
<evidence type="ECO:0000256" key="2">
    <source>
        <dbReference type="ARBA" id="ARBA00022448"/>
    </source>
</evidence>
<dbReference type="InterPro" id="IPR004841">
    <property type="entry name" value="AA-permease/SLC12A_dom"/>
</dbReference>
<dbReference type="EMBL" id="AMWN01000007">
    <property type="protein sequence ID" value="EXJ82181.1"/>
    <property type="molecule type" value="Genomic_DNA"/>
</dbReference>
<evidence type="ECO:0000256" key="4">
    <source>
        <dbReference type="ARBA" id="ARBA00022970"/>
    </source>
</evidence>
<keyword evidence="4" id="KW-0029">Amino-acid transport</keyword>
<keyword evidence="6 7" id="KW-0472">Membrane</keyword>
<comment type="caution">
    <text evidence="9">The sequence shown here is derived from an EMBL/GenBank/DDBJ whole genome shotgun (WGS) entry which is preliminary data.</text>
</comment>
<evidence type="ECO:0000256" key="5">
    <source>
        <dbReference type="ARBA" id="ARBA00022989"/>
    </source>
</evidence>
<evidence type="ECO:0000256" key="6">
    <source>
        <dbReference type="ARBA" id="ARBA00023136"/>
    </source>
</evidence>
<dbReference type="InterPro" id="IPR004840">
    <property type="entry name" value="Amino_acid_permease_CS"/>
</dbReference>
<dbReference type="PANTHER" id="PTHR43341">
    <property type="entry name" value="AMINO ACID PERMEASE"/>
    <property type="match status" value="1"/>
</dbReference>
<evidence type="ECO:0000256" key="3">
    <source>
        <dbReference type="ARBA" id="ARBA00022692"/>
    </source>
</evidence>
<keyword evidence="10" id="KW-1185">Reference proteome</keyword>
<dbReference type="InterPro" id="IPR050524">
    <property type="entry name" value="APC_YAT"/>
</dbReference>
<dbReference type="AlphaFoldDB" id="W9XYX3"/>
<keyword evidence="3 7" id="KW-0812">Transmembrane</keyword>
<protein>
    <recommendedName>
        <fullName evidence="8">Amino acid permease/ SLC12A domain-containing protein</fullName>
    </recommendedName>
</protein>
<dbReference type="GO" id="GO:0016020">
    <property type="term" value="C:membrane"/>
    <property type="evidence" value="ECO:0007669"/>
    <property type="project" value="UniProtKB-SubCell"/>
</dbReference>